<dbReference type="GO" id="GO:0030244">
    <property type="term" value="P:cellulose biosynthetic process"/>
    <property type="evidence" value="ECO:0007669"/>
    <property type="project" value="InterPro"/>
</dbReference>
<evidence type="ECO:0000313" key="10">
    <source>
        <dbReference type="EMBL" id="KAG6391443.1"/>
    </source>
</evidence>
<keyword evidence="5 9" id="KW-1133">Transmembrane helix</keyword>
<dbReference type="AlphaFoldDB" id="A0A8X8WBP4"/>
<evidence type="ECO:0000256" key="7">
    <source>
        <dbReference type="ARBA" id="ARBA00023316"/>
    </source>
</evidence>
<evidence type="ECO:0000256" key="3">
    <source>
        <dbReference type="ARBA" id="ARBA00022679"/>
    </source>
</evidence>
<evidence type="ECO:0000313" key="11">
    <source>
        <dbReference type="Proteomes" id="UP000298416"/>
    </source>
</evidence>
<dbReference type="Pfam" id="PF03552">
    <property type="entry name" value="Cellulose_synt"/>
    <property type="match status" value="2"/>
</dbReference>
<evidence type="ECO:0000256" key="4">
    <source>
        <dbReference type="ARBA" id="ARBA00022692"/>
    </source>
</evidence>
<dbReference type="Gene3D" id="3.90.550.10">
    <property type="entry name" value="Spore Coat Polysaccharide Biosynthesis Protein SpsA, Chain A"/>
    <property type="match status" value="1"/>
</dbReference>
<sequence>MNPVHRHEHPEHLEKALDRRDFPGVDILICTADPYKEPPTDVINTALSVMAYDYQAEKLSVYVTDDGGSELTMFAFMEAARFGRLWLPFCRENKVIERCPHAYFSSTYDLTAKTLEIKVSEPWFLLYAFFFLGSYGQDCFDFISTRGTFRRWWSDQRMWLMRAPSAFGFGMVEYISKCLGMETHGFNVTSKVMEDEQSQRYDNGIFEFGVASPMFLPLASLVTLNLVAFLAGAVRVFEDGAFNAFFIQMFIAGFGVLNSFPIYGAMFLRRDSGRMPINTTLTSTLIVGTLFVLFDKIHV</sequence>
<keyword evidence="7" id="KW-0961">Cell wall biogenesis/degradation</keyword>
<name>A0A8X8WBP4_SALSN</name>
<keyword evidence="6 9" id="KW-0472">Membrane</keyword>
<dbReference type="PANTHER" id="PTHR13301">
    <property type="entry name" value="X-BOX TRANSCRIPTION FACTOR-RELATED"/>
    <property type="match status" value="1"/>
</dbReference>
<organism evidence="10">
    <name type="scientific">Salvia splendens</name>
    <name type="common">Scarlet sage</name>
    <dbReference type="NCBI Taxonomy" id="180675"/>
    <lineage>
        <taxon>Eukaryota</taxon>
        <taxon>Viridiplantae</taxon>
        <taxon>Streptophyta</taxon>
        <taxon>Embryophyta</taxon>
        <taxon>Tracheophyta</taxon>
        <taxon>Spermatophyta</taxon>
        <taxon>Magnoliopsida</taxon>
        <taxon>eudicotyledons</taxon>
        <taxon>Gunneridae</taxon>
        <taxon>Pentapetalae</taxon>
        <taxon>asterids</taxon>
        <taxon>lamiids</taxon>
        <taxon>Lamiales</taxon>
        <taxon>Lamiaceae</taxon>
        <taxon>Nepetoideae</taxon>
        <taxon>Mentheae</taxon>
        <taxon>Salviinae</taxon>
        <taxon>Salvia</taxon>
        <taxon>Salvia subgen. Calosphace</taxon>
        <taxon>core Calosphace</taxon>
    </lineage>
</organism>
<evidence type="ECO:0000256" key="1">
    <source>
        <dbReference type="ARBA" id="ARBA00004127"/>
    </source>
</evidence>
<evidence type="ECO:0000256" key="9">
    <source>
        <dbReference type="SAM" id="Phobius"/>
    </source>
</evidence>
<reference evidence="10" key="2">
    <citation type="submission" date="2020-08" db="EMBL/GenBank/DDBJ databases">
        <title>Plant Genome Project.</title>
        <authorList>
            <person name="Zhang R.-G."/>
        </authorList>
    </citation>
    <scope>NUCLEOTIDE SEQUENCE</scope>
    <source>
        <strain evidence="10">Huo1</strain>
        <tissue evidence="10">Leaf</tissue>
    </source>
</reference>
<dbReference type="GO" id="GO:0016760">
    <property type="term" value="F:cellulose synthase (UDP-forming) activity"/>
    <property type="evidence" value="ECO:0007669"/>
    <property type="project" value="InterPro"/>
</dbReference>
<keyword evidence="3" id="KW-0808">Transferase</keyword>
<dbReference type="Proteomes" id="UP000298416">
    <property type="component" value="Unassembled WGS sequence"/>
</dbReference>
<feature type="transmembrane region" description="Helical" evidence="9">
    <location>
        <begin position="215"/>
        <end position="234"/>
    </location>
</feature>
<feature type="transmembrane region" description="Helical" evidence="9">
    <location>
        <begin position="240"/>
        <end position="263"/>
    </location>
</feature>
<dbReference type="GO" id="GO:0071555">
    <property type="term" value="P:cell wall organization"/>
    <property type="evidence" value="ECO:0007669"/>
    <property type="project" value="UniProtKB-KW"/>
</dbReference>
<evidence type="ECO:0008006" key="12">
    <source>
        <dbReference type="Google" id="ProtNLM"/>
    </source>
</evidence>
<evidence type="ECO:0000256" key="2">
    <source>
        <dbReference type="ARBA" id="ARBA00022676"/>
    </source>
</evidence>
<evidence type="ECO:0000256" key="6">
    <source>
        <dbReference type="ARBA" id="ARBA00023136"/>
    </source>
</evidence>
<reference evidence="10" key="1">
    <citation type="submission" date="2018-01" db="EMBL/GenBank/DDBJ databases">
        <authorList>
            <person name="Mao J.F."/>
        </authorList>
    </citation>
    <scope>NUCLEOTIDE SEQUENCE</scope>
    <source>
        <strain evidence="10">Huo1</strain>
        <tissue evidence="10">Leaf</tissue>
    </source>
</reference>
<evidence type="ECO:0000256" key="8">
    <source>
        <dbReference type="PIRSR" id="PIRSR605150-2"/>
    </source>
</evidence>
<comment type="subcellular location">
    <subcellularLocation>
        <location evidence="1">Endomembrane system</location>
        <topology evidence="1">Multi-pass membrane protein</topology>
    </subcellularLocation>
</comment>
<protein>
    <recommendedName>
        <fullName evidence="12">Cellulose synthase A</fullName>
    </recommendedName>
</protein>
<feature type="binding site" evidence="8">
    <location>
        <position position="37"/>
    </location>
    <ligand>
        <name>UDP-alpha-D-glucose</name>
        <dbReference type="ChEBI" id="CHEBI:58885"/>
    </ligand>
</feature>
<feature type="binding site" evidence="8">
    <location>
        <position position="36"/>
    </location>
    <ligand>
        <name>UDP-alpha-D-glucose</name>
        <dbReference type="ChEBI" id="CHEBI:58885"/>
    </ligand>
</feature>
<gene>
    <name evidence="10" type="ORF">SASPL_149197</name>
</gene>
<dbReference type="GO" id="GO:0012505">
    <property type="term" value="C:endomembrane system"/>
    <property type="evidence" value="ECO:0007669"/>
    <property type="project" value="UniProtKB-SubCell"/>
</dbReference>
<proteinExistence type="predicted"/>
<dbReference type="InterPro" id="IPR005150">
    <property type="entry name" value="Cellulose_synth"/>
</dbReference>
<evidence type="ECO:0000256" key="5">
    <source>
        <dbReference type="ARBA" id="ARBA00022989"/>
    </source>
</evidence>
<comment type="caution">
    <text evidence="10">The sequence shown here is derived from an EMBL/GenBank/DDBJ whole genome shotgun (WGS) entry which is preliminary data.</text>
</comment>
<keyword evidence="2" id="KW-0328">Glycosyltransferase</keyword>
<keyword evidence="4 9" id="KW-0812">Transmembrane</keyword>
<keyword evidence="11" id="KW-1185">Reference proteome</keyword>
<dbReference type="InterPro" id="IPR029044">
    <property type="entry name" value="Nucleotide-diphossugar_trans"/>
</dbReference>
<feature type="transmembrane region" description="Helical" evidence="9">
    <location>
        <begin position="275"/>
        <end position="294"/>
    </location>
</feature>
<dbReference type="GO" id="GO:0016020">
    <property type="term" value="C:membrane"/>
    <property type="evidence" value="ECO:0007669"/>
    <property type="project" value="InterPro"/>
</dbReference>
<accession>A0A8X8WBP4</accession>
<dbReference type="EMBL" id="PNBA02000019">
    <property type="protein sequence ID" value="KAG6391443.1"/>
    <property type="molecule type" value="Genomic_DNA"/>
</dbReference>
<feature type="binding site" evidence="8">
    <location>
        <position position="66"/>
    </location>
    <ligand>
        <name>UDP-alpha-D-glucose</name>
        <dbReference type="ChEBI" id="CHEBI:58885"/>
    </ligand>
</feature>